<dbReference type="EMBL" id="ACHG01000074">
    <property type="protein sequence ID" value="EEI65950.1"/>
    <property type="molecule type" value="Genomic_DNA"/>
</dbReference>
<dbReference type="AlphaFoldDB" id="A0A8D9VWE6"/>
<evidence type="ECO:0000256" key="2">
    <source>
        <dbReference type="ARBA" id="ARBA00022801"/>
    </source>
</evidence>
<evidence type="ECO:0000256" key="6">
    <source>
        <dbReference type="ARBA" id="ARBA00023235"/>
    </source>
</evidence>
<feature type="domain" description="AAA+ ATPase" evidence="7">
    <location>
        <begin position="175"/>
        <end position="494"/>
    </location>
</feature>
<evidence type="ECO:0000313" key="9">
    <source>
        <dbReference type="Proteomes" id="UP000003419"/>
    </source>
</evidence>
<dbReference type="InterPro" id="IPR002789">
    <property type="entry name" value="HerA_central"/>
</dbReference>
<dbReference type="RefSeq" id="WP_003671639.1">
    <property type="nucleotide sequence ID" value="NZ_GG693673.1"/>
</dbReference>
<dbReference type="GO" id="GO:0005524">
    <property type="term" value="F:ATP binding"/>
    <property type="evidence" value="ECO:0007669"/>
    <property type="project" value="UniProtKB-KW"/>
</dbReference>
<gene>
    <name evidence="8" type="ORF">HMPREF0534_0727</name>
</gene>
<dbReference type="Pfam" id="PF01935">
    <property type="entry name" value="DUF87"/>
    <property type="match status" value="1"/>
</dbReference>
<dbReference type="PANTHER" id="PTHR42957:SF1">
    <property type="entry name" value="HELICASE MJ1565-RELATED"/>
    <property type="match status" value="1"/>
</dbReference>
<keyword evidence="3" id="KW-0347">Helicase</keyword>
<dbReference type="PANTHER" id="PTHR42957">
    <property type="entry name" value="HELICASE MJ1565-RELATED"/>
    <property type="match status" value="1"/>
</dbReference>
<proteinExistence type="predicted"/>
<dbReference type="Proteomes" id="UP000003419">
    <property type="component" value="Unassembled WGS sequence"/>
</dbReference>
<evidence type="ECO:0000313" key="8">
    <source>
        <dbReference type="EMBL" id="EEI65950.1"/>
    </source>
</evidence>
<keyword evidence="1" id="KW-0547">Nucleotide-binding</keyword>
<dbReference type="GO" id="GO:0016787">
    <property type="term" value="F:hydrolase activity"/>
    <property type="evidence" value="ECO:0007669"/>
    <property type="project" value="UniProtKB-KW"/>
</dbReference>
<dbReference type="Gene3D" id="3.40.50.300">
    <property type="entry name" value="P-loop containing nucleotide triphosphate hydrolases"/>
    <property type="match status" value="2"/>
</dbReference>
<dbReference type="SMART" id="SM00382">
    <property type="entry name" value="AAA"/>
    <property type="match status" value="1"/>
</dbReference>
<dbReference type="SUPFAM" id="SSF52540">
    <property type="entry name" value="P-loop containing nucleoside triphosphate hydrolases"/>
    <property type="match status" value="1"/>
</dbReference>
<evidence type="ECO:0000256" key="1">
    <source>
        <dbReference type="ARBA" id="ARBA00022741"/>
    </source>
</evidence>
<dbReference type="GO" id="GO:0003677">
    <property type="term" value="F:DNA binding"/>
    <property type="evidence" value="ECO:0007669"/>
    <property type="project" value="UniProtKB-KW"/>
</dbReference>
<organism evidence="8 9">
    <name type="scientific">Limosilactobacillus reuteri CF48-3A</name>
    <dbReference type="NCBI Taxonomy" id="525341"/>
    <lineage>
        <taxon>Bacteria</taxon>
        <taxon>Bacillati</taxon>
        <taxon>Bacillota</taxon>
        <taxon>Bacilli</taxon>
        <taxon>Lactobacillales</taxon>
        <taxon>Lactobacillaceae</taxon>
        <taxon>Limosilactobacillus</taxon>
    </lineage>
</organism>
<evidence type="ECO:0000256" key="3">
    <source>
        <dbReference type="ARBA" id="ARBA00022806"/>
    </source>
</evidence>
<evidence type="ECO:0000256" key="4">
    <source>
        <dbReference type="ARBA" id="ARBA00022840"/>
    </source>
</evidence>
<keyword evidence="5" id="KW-0238">DNA-binding</keyword>
<keyword evidence="2" id="KW-0378">Hydrolase</keyword>
<keyword evidence="6" id="KW-0413">Isomerase</keyword>
<name>A0A8D9VWE6_LIMRT</name>
<reference evidence="8 9" key="1">
    <citation type="submission" date="2009-01" db="EMBL/GenBank/DDBJ databases">
        <authorList>
            <person name="Qin X."/>
            <person name="Bachman B."/>
            <person name="Battles P."/>
            <person name="Bell A."/>
            <person name="Bess C."/>
            <person name="Bickham C."/>
            <person name="Chaboub L."/>
            <person name="Chen D."/>
            <person name="Coyle M."/>
            <person name="Deiros D.R."/>
            <person name="Dinh H."/>
            <person name="Forbes L."/>
            <person name="Fowler G."/>
            <person name="Francisco L."/>
            <person name="Fu Q."/>
            <person name="Gubbala S."/>
            <person name="Hale W."/>
            <person name="Han Y."/>
            <person name="Hemphill L."/>
            <person name="Highlander S.K."/>
            <person name="Hirani K."/>
            <person name="Hogues M."/>
            <person name="Jackson L."/>
            <person name="Jakkamsetti A."/>
            <person name="Javaid M."/>
            <person name="Jiang H."/>
            <person name="Korchina V."/>
            <person name="Kovar C."/>
            <person name="Lara F."/>
            <person name="Lee S."/>
            <person name="Mata R."/>
            <person name="Mathew T."/>
            <person name="Moen C."/>
            <person name="Morales K."/>
            <person name="Munidasa M."/>
            <person name="Nazareth L."/>
            <person name="Ngo R."/>
            <person name="Nguyen L."/>
            <person name="Okwuonu G."/>
            <person name="Ongeri F."/>
            <person name="Patil S."/>
            <person name="Petrosino J."/>
            <person name="Pham C."/>
            <person name="Pham P."/>
            <person name="Pu L.-L."/>
            <person name="Puazo M."/>
            <person name="Raj R."/>
            <person name="Reid J."/>
            <person name="Rouhana J."/>
            <person name="Saada N."/>
            <person name="Shang Y."/>
            <person name="Simmons D."/>
            <person name="Thornton R."/>
            <person name="Warren J."/>
            <person name="Weissenberger G."/>
            <person name="Zhang J."/>
            <person name="Zhang L."/>
            <person name="Zhou C."/>
            <person name="Zhu D."/>
            <person name="Muzny D."/>
            <person name="Worley K."/>
            <person name="Gibbs R."/>
        </authorList>
    </citation>
    <scope>NUCLEOTIDE SEQUENCE [LARGE SCALE GENOMIC DNA]</scope>
    <source>
        <strain evidence="8 9">CF48-3A</strain>
    </source>
</reference>
<dbReference type="InterPro" id="IPR033186">
    <property type="entry name" value="HerA_C"/>
</dbReference>
<dbReference type="InterPro" id="IPR008571">
    <property type="entry name" value="HerA-like"/>
</dbReference>
<keyword evidence="4" id="KW-0067">ATP-binding</keyword>
<protein>
    <recommendedName>
        <fullName evidence="7">AAA+ ATPase domain-containing protein</fullName>
    </recommendedName>
</protein>
<dbReference type="Pfam" id="PF05872">
    <property type="entry name" value="HerA_C"/>
    <property type="match status" value="1"/>
</dbReference>
<sequence length="542" mass="62286">MKIDELYHNYNKEEFYLGRVSQVTLDYCLVQAENLTLLQTKIISNQEIFPKTINYLVVINDERGIFLGKVIKSQIRNTTATHDALLYDDRQHICPELTIKIVGLLQKNQFRLPNNNTVGLTNKVYIATSEITKLYLDSFDLMYRNYSHDNILDDVAIVKSFGTQLQFSTNINTIFDRHLLIVGATNSGKSTSALRILEEARRKNKKFILIDPTGEYHQSFSKCENVESIDLGNSGTIDPGKIKLNQWKTLFQTNENSQGPELMQAINELKFQYKHGKNEIYPKLGRNFTDVEMELNTFEIENDLDNLSFNQQLLESQIIADSVKIANYGKNEGKYVNDSFIRNTNEWLIQKIKYIRRTTKIDIFFNNDPNKNLFQSLDEFLGNNKSLYVDISTLGSSDIIGSFIIDIISEYLFETKTVENKGFFIYIDEAHRYLRDKDTLAMGLENIAREGRKKGIFLFLTSQSPKDVPDTIVSQIGSVIVHRLTSEEDIYTLRNYLSKDAIAKINSLNKGEAILSSINLLENLFLKFNKSTLPHSNNTQLL</sequence>
<dbReference type="GO" id="GO:0004386">
    <property type="term" value="F:helicase activity"/>
    <property type="evidence" value="ECO:0007669"/>
    <property type="project" value="UniProtKB-KW"/>
</dbReference>
<dbReference type="InterPro" id="IPR003593">
    <property type="entry name" value="AAA+_ATPase"/>
</dbReference>
<accession>A0A8D9VWE6</accession>
<evidence type="ECO:0000256" key="5">
    <source>
        <dbReference type="ARBA" id="ARBA00023125"/>
    </source>
</evidence>
<comment type="caution">
    <text evidence="8">The sequence shown here is derived from an EMBL/GenBank/DDBJ whole genome shotgun (WGS) entry which is preliminary data.</text>
</comment>
<evidence type="ECO:0000259" key="7">
    <source>
        <dbReference type="SMART" id="SM00382"/>
    </source>
</evidence>
<dbReference type="InterPro" id="IPR027417">
    <property type="entry name" value="P-loop_NTPase"/>
</dbReference>